<dbReference type="NCBIfam" id="NF047418">
    <property type="entry name" value="teichoic_AuxB"/>
    <property type="match status" value="1"/>
</dbReference>
<feature type="transmembrane region" description="Helical" evidence="2">
    <location>
        <begin position="114"/>
        <end position="142"/>
    </location>
</feature>
<evidence type="ECO:0000256" key="2">
    <source>
        <dbReference type="SAM" id="Phobius"/>
    </source>
</evidence>
<keyword evidence="2" id="KW-1133">Transmembrane helix</keyword>
<comment type="caution">
    <text evidence="4">The sequence shown here is derived from an EMBL/GenBank/DDBJ whole genome shotgun (WGS) entry which is preliminary data.</text>
</comment>
<dbReference type="OrthoDB" id="2418142at2"/>
<accession>A0A2K4FEB8</accession>
<dbReference type="RefSeq" id="WP_103371047.1">
    <property type="nucleotide sequence ID" value="NZ_CBCRVO010000001.1"/>
</dbReference>
<feature type="region of interest" description="Disordered" evidence="1">
    <location>
        <begin position="166"/>
        <end position="361"/>
    </location>
</feature>
<feature type="compositionally biased region" description="Basic and acidic residues" evidence="1">
    <location>
        <begin position="332"/>
        <end position="348"/>
    </location>
</feature>
<feature type="compositionally biased region" description="Basic and acidic residues" evidence="1">
    <location>
        <begin position="222"/>
        <end position="244"/>
    </location>
</feature>
<feature type="transmembrane region" description="Helical" evidence="2">
    <location>
        <begin position="20"/>
        <end position="44"/>
    </location>
</feature>
<dbReference type="AlphaFoldDB" id="A0A2K4FEB8"/>
<name>A0A2K4FEB8_9STAP</name>
<dbReference type="GeneID" id="98297288"/>
<feature type="domain" description="DUF4064" evidence="3">
    <location>
        <begin position="14"/>
        <end position="125"/>
    </location>
</feature>
<dbReference type="InterPro" id="IPR025273">
    <property type="entry name" value="DUF4064"/>
</dbReference>
<dbReference type="EMBL" id="PPPX01000001">
    <property type="protein sequence ID" value="POA09709.1"/>
    <property type="molecule type" value="Genomic_DNA"/>
</dbReference>
<dbReference type="Proteomes" id="UP000242712">
    <property type="component" value="Unassembled WGS sequence"/>
</dbReference>
<proteinExistence type="predicted"/>
<protein>
    <recommendedName>
        <fullName evidence="3">DUF4064 domain-containing protein</fullName>
    </recommendedName>
</protein>
<evidence type="ECO:0000259" key="3">
    <source>
        <dbReference type="Pfam" id="PF13273"/>
    </source>
</evidence>
<organism evidence="4 5">
    <name type="scientific">Staphylococcus argensis</name>
    <dbReference type="NCBI Taxonomy" id="1607738"/>
    <lineage>
        <taxon>Bacteria</taxon>
        <taxon>Bacillati</taxon>
        <taxon>Bacillota</taxon>
        <taxon>Bacilli</taxon>
        <taxon>Bacillales</taxon>
        <taxon>Staphylococcaceae</taxon>
        <taxon>Staphylococcus</taxon>
    </lineage>
</organism>
<feature type="compositionally biased region" description="Basic and acidic residues" evidence="1">
    <location>
        <begin position="261"/>
        <end position="310"/>
    </location>
</feature>
<evidence type="ECO:0000256" key="1">
    <source>
        <dbReference type="SAM" id="MobiDB-lite"/>
    </source>
</evidence>
<evidence type="ECO:0000313" key="4">
    <source>
        <dbReference type="EMBL" id="POA09709.1"/>
    </source>
</evidence>
<evidence type="ECO:0000313" key="5">
    <source>
        <dbReference type="Proteomes" id="UP000242712"/>
    </source>
</evidence>
<dbReference type="Pfam" id="PF13273">
    <property type="entry name" value="DUF4064"/>
    <property type="match status" value="1"/>
</dbReference>
<keyword evidence="5" id="KW-1185">Reference proteome</keyword>
<gene>
    <name evidence="4" type="ORF">CD039_02910</name>
</gene>
<keyword evidence="2" id="KW-0472">Membrane</keyword>
<keyword evidence="2" id="KW-0812">Transmembrane</keyword>
<feature type="transmembrane region" description="Helical" evidence="2">
    <location>
        <begin position="85"/>
        <end position="108"/>
    </location>
</feature>
<feature type="compositionally biased region" description="Basic and acidic residues" evidence="1">
    <location>
        <begin position="193"/>
        <end position="202"/>
    </location>
</feature>
<reference evidence="4 5" key="1">
    <citation type="submission" date="2017-08" db="EMBL/GenBank/DDBJ databases">
        <title>Draft genome sequences of 64 type strains of genus Staph aureus.</title>
        <authorList>
            <person name="Cole K."/>
            <person name="Golubchik T."/>
            <person name="Russell J."/>
            <person name="Foster D."/>
            <person name="Llewelyn M."/>
            <person name="Wilson D."/>
            <person name="Crook D."/>
            <person name="Paul J."/>
        </authorList>
    </citation>
    <scope>NUCLEOTIDE SEQUENCE [LARGE SCALE GENOMIC DNA]</scope>
    <source>
        <strain evidence="4 5">DSM 29875</strain>
    </source>
</reference>
<sequence>MSDEQFTQIRKPVNRVAEKVLGWLNWIFLLLLTVIMMFIALVSFSSDTSIQKLEGSLNNNDLAQQIFSNLDWNTTQFVIWLQNGIWAIIVYFIVCLLISFLALISMNIRILSGILFFIASIITLPLVLLMVTLIIPILFFIVSIMMFPRKDKFEYATSYRPDYGQPFYDEGPSPRPQPQEPAQPHYSQPEAETQPRQDESLRRGGYIPSDYETPASEEEPEVLSRQDKYNYKKKYKADDFEQPKSDQSATDDWVDDGQWLSREEAFRQQEEERQREREEAQARKQEQAEEAARLKQQKKEEKAQARQEKKERKKRLKEKRKEQPSAVNQRRMNYEERRKVIEQQHESDAQVSENDSTKHQK</sequence>